<keyword evidence="3" id="KW-1185">Reference proteome</keyword>
<evidence type="ECO:0008006" key="4">
    <source>
        <dbReference type="Google" id="ProtNLM"/>
    </source>
</evidence>
<evidence type="ECO:0000313" key="3">
    <source>
        <dbReference type="Proteomes" id="UP000813461"/>
    </source>
</evidence>
<feature type="compositionally biased region" description="Low complexity" evidence="1">
    <location>
        <begin position="17"/>
        <end position="28"/>
    </location>
</feature>
<reference evidence="2" key="1">
    <citation type="journal article" date="2021" name="Nat. Commun.">
        <title>Genetic determinants of endophytism in the Arabidopsis root mycobiome.</title>
        <authorList>
            <person name="Mesny F."/>
            <person name="Miyauchi S."/>
            <person name="Thiergart T."/>
            <person name="Pickel B."/>
            <person name="Atanasova L."/>
            <person name="Karlsson M."/>
            <person name="Huettel B."/>
            <person name="Barry K.W."/>
            <person name="Haridas S."/>
            <person name="Chen C."/>
            <person name="Bauer D."/>
            <person name="Andreopoulos W."/>
            <person name="Pangilinan J."/>
            <person name="LaButti K."/>
            <person name="Riley R."/>
            <person name="Lipzen A."/>
            <person name="Clum A."/>
            <person name="Drula E."/>
            <person name="Henrissat B."/>
            <person name="Kohler A."/>
            <person name="Grigoriev I.V."/>
            <person name="Martin F.M."/>
            <person name="Hacquard S."/>
        </authorList>
    </citation>
    <scope>NUCLEOTIDE SEQUENCE</scope>
    <source>
        <strain evidence="2">MPI-SDFR-AT-0120</strain>
    </source>
</reference>
<proteinExistence type="predicted"/>
<evidence type="ECO:0000313" key="2">
    <source>
        <dbReference type="EMBL" id="KAH7096040.1"/>
    </source>
</evidence>
<feature type="region of interest" description="Disordered" evidence="1">
    <location>
        <begin position="1"/>
        <end position="28"/>
    </location>
</feature>
<sequence>MALPHPPQFREPILPGTSNPTTTNPTQTSIQDRILGTWFLIRSSNPFWKPKLNIHIEYTPVSAHISDRAFYQTTPSSAIKSIDGKDTPATDGSDTFTWQGTGFMRIASAKWEVLSFTTREGGDWMLVYVHKSMFTPAAVNLMCRTKGGVSETDREFVRVWLEGVRDEGVRGAGAGMVDILQE</sequence>
<protein>
    <recommendedName>
        <fullName evidence="4">Lipocalin-like domain-containing protein</fullName>
    </recommendedName>
</protein>
<gene>
    <name evidence="2" type="ORF">FB567DRAFT_48068</name>
</gene>
<name>A0A8K0W6A6_9PLEO</name>
<dbReference type="EMBL" id="JAGMVJ010000001">
    <property type="protein sequence ID" value="KAH7096040.1"/>
    <property type="molecule type" value="Genomic_DNA"/>
</dbReference>
<evidence type="ECO:0000256" key="1">
    <source>
        <dbReference type="SAM" id="MobiDB-lite"/>
    </source>
</evidence>
<organism evidence="2 3">
    <name type="scientific">Paraphoma chrysanthemicola</name>
    <dbReference type="NCBI Taxonomy" id="798071"/>
    <lineage>
        <taxon>Eukaryota</taxon>
        <taxon>Fungi</taxon>
        <taxon>Dikarya</taxon>
        <taxon>Ascomycota</taxon>
        <taxon>Pezizomycotina</taxon>
        <taxon>Dothideomycetes</taxon>
        <taxon>Pleosporomycetidae</taxon>
        <taxon>Pleosporales</taxon>
        <taxon>Pleosporineae</taxon>
        <taxon>Phaeosphaeriaceae</taxon>
        <taxon>Paraphoma</taxon>
    </lineage>
</organism>
<accession>A0A8K0W6A6</accession>
<dbReference type="OrthoDB" id="9975758at2759"/>
<dbReference type="AlphaFoldDB" id="A0A8K0W6A6"/>
<comment type="caution">
    <text evidence="2">The sequence shown here is derived from an EMBL/GenBank/DDBJ whole genome shotgun (WGS) entry which is preliminary data.</text>
</comment>
<dbReference type="Proteomes" id="UP000813461">
    <property type="component" value="Unassembled WGS sequence"/>
</dbReference>